<dbReference type="Proteomes" id="UP001139103">
    <property type="component" value="Unassembled WGS sequence"/>
</dbReference>
<proteinExistence type="predicted"/>
<dbReference type="Gene3D" id="3.30.700.10">
    <property type="entry name" value="Glycoprotein, Type 4 Pilin"/>
    <property type="match status" value="1"/>
</dbReference>
<comment type="caution">
    <text evidence="3">The sequence shown here is derived from an EMBL/GenBank/DDBJ whole genome shotgun (WGS) entry which is preliminary data.</text>
</comment>
<dbReference type="Pfam" id="PF07596">
    <property type="entry name" value="SBP_bac_10"/>
    <property type="match status" value="1"/>
</dbReference>
<dbReference type="RefSeq" id="WP_230217853.1">
    <property type="nucleotide sequence ID" value="NZ_JAJKFT010000004.1"/>
</dbReference>
<dbReference type="PANTHER" id="PTHR30093">
    <property type="entry name" value="GENERAL SECRETION PATHWAY PROTEIN G"/>
    <property type="match status" value="1"/>
</dbReference>
<evidence type="ECO:0000313" key="3">
    <source>
        <dbReference type="EMBL" id="MCC9628516.1"/>
    </source>
</evidence>
<name>A0A9X1MKZ9_9BACT</name>
<dbReference type="EMBL" id="JAJKFT010000004">
    <property type="protein sequence ID" value="MCC9628516.1"/>
    <property type="molecule type" value="Genomic_DNA"/>
</dbReference>
<dbReference type="AlphaFoldDB" id="A0A9X1MKZ9"/>
<dbReference type="InterPro" id="IPR012902">
    <property type="entry name" value="N_methyl_site"/>
</dbReference>
<dbReference type="SUPFAM" id="SSF54523">
    <property type="entry name" value="Pili subunits"/>
    <property type="match status" value="1"/>
</dbReference>
<evidence type="ECO:0000256" key="1">
    <source>
        <dbReference type="SAM" id="Phobius"/>
    </source>
</evidence>
<keyword evidence="4" id="KW-1185">Reference proteome</keyword>
<keyword evidence="1" id="KW-0812">Transmembrane</keyword>
<reference evidence="3" key="1">
    <citation type="submission" date="2021-11" db="EMBL/GenBank/DDBJ databases">
        <title>Genome sequence.</title>
        <authorList>
            <person name="Sun Q."/>
        </authorList>
    </citation>
    <scope>NUCLEOTIDE SEQUENCE</scope>
    <source>
        <strain evidence="3">JC732</strain>
    </source>
</reference>
<feature type="domain" description="DUF1559" evidence="2">
    <location>
        <begin position="38"/>
        <end position="311"/>
    </location>
</feature>
<sequence>MQISWFGGRRRSAFTLVELLVVIAIIGVLIALLLPAVQQAREAARRISCTNNLKQLGLAMHNYHDTYQSLPAGQTNMGLMSSDPMSGGMQDNPAEFPQGGTWFQAVLPFVEQTAMVDLIRTEMMTMPMRQVNATVRNTVVPGFVCPSDPNGGKVGAFGFQGNYLGSCDVQVPNAGTVHAANRVAGLFFVRSHINFRDIVDGTTNTVMMGECVQGAPDAAGASQYDDIASYWDGANLQAVFTAAPWYGFNNSVPDLAGPNGCIPPGNQVAKKPCNPGPGSASWYLLRSYHPGGVMVNRADASVSFLPNTMDATLFSNYINRNDGNVVAAF</sequence>
<dbReference type="InterPro" id="IPR011453">
    <property type="entry name" value="DUF1559"/>
</dbReference>
<protein>
    <submittedName>
        <fullName evidence="3">DUF1559 domain-containing protein</fullName>
    </submittedName>
</protein>
<dbReference type="PANTHER" id="PTHR30093:SF2">
    <property type="entry name" value="TYPE II SECRETION SYSTEM PROTEIN H"/>
    <property type="match status" value="1"/>
</dbReference>
<keyword evidence="1" id="KW-1133">Transmembrane helix</keyword>
<dbReference type="Pfam" id="PF07963">
    <property type="entry name" value="N_methyl"/>
    <property type="match status" value="1"/>
</dbReference>
<dbReference type="NCBIfam" id="TIGR02532">
    <property type="entry name" value="IV_pilin_GFxxxE"/>
    <property type="match status" value="1"/>
</dbReference>
<feature type="transmembrane region" description="Helical" evidence="1">
    <location>
        <begin position="12"/>
        <end position="37"/>
    </location>
</feature>
<accession>A0A9X1MKZ9</accession>
<keyword evidence="1" id="KW-0472">Membrane</keyword>
<evidence type="ECO:0000259" key="2">
    <source>
        <dbReference type="Pfam" id="PF07596"/>
    </source>
</evidence>
<gene>
    <name evidence="3" type="ORF">LOC68_08920</name>
</gene>
<dbReference type="InterPro" id="IPR045584">
    <property type="entry name" value="Pilin-like"/>
</dbReference>
<organism evidence="3 4">
    <name type="scientific">Blastopirellula sediminis</name>
    <dbReference type="NCBI Taxonomy" id="2894196"/>
    <lineage>
        <taxon>Bacteria</taxon>
        <taxon>Pseudomonadati</taxon>
        <taxon>Planctomycetota</taxon>
        <taxon>Planctomycetia</taxon>
        <taxon>Pirellulales</taxon>
        <taxon>Pirellulaceae</taxon>
        <taxon>Blastopirellula</taxon>
    </lineage>
</organism>
<evidence type="ECO:0000313" key="4">
    <source>
        <dbReference type="Proteomes" id="UP001139103"/>
    </source>
</evidence>